<evidence type="ECO:0000256" key="1">
    <source>
        <dbReference type="ARBA" id="ARBA00009817"/>
    </source>
</evidence>
<dbReference type="InterPro" id="IPR006917">
    <property type="entry name" value="SOUL_heme-bd"/>
</dbReference>
<dbReference type="FunFam" id="3.20.80.10:FF:000002">
    <property type="entry name" value="Heme-binding protein 2"/>
    <property type="match status" value="1"/>
</dbReference>
<dbReference type="PANTHER" id="PTHR11220:SF1">
    <property type="entry name" value="HEME-BINDING PROTEIN 2"/>
    <property type="match status" value="1"/>
</dbReference>
<reference evidence="2 3" key="1">
    <citation type="journal article" date="2024" name="Nat. Commun.">
        <title>Phylogenomics reveals the evolutionary origins of lichenization in chlorophyte algae.</title>
        <authorList>
            <person name="Puginier C."/>
            <person name="Libourel C."/>
            <person name="Otte J."/>
            <person name="Skaloud P."/>
            <person name="Haon M."/>
            <person name="Grisel S."/>
            <person name="Petersen M."/>
            <person name="Berrin J.G."/>
            <person name="Delaux P.M."/>
            <person name="Dal Grande F."/>
            <person name="Keller J."/>
        </authorList>
    </citation>
    <scope>NUCLEOTIDE SEQUENCE [LARGE SCALE GENOMIC DNA]</scope>
    <source>
        <strain evidence="2 3">SAG 2145</strain>
    </source>
</reference>
<evidence type="ECO:0000313" key="3">
    <source>
        <dbReference type="Proteomes" id="UP001438707"/>
    </source>
</evidence>
<dbReference type="Proteomes" id="UP001438707">
    <property type="component" value="Unassembled WGS sequence"/>
</dbReference>
<dbReference type="SUPFAM" id="SSF55136">
    <property type="entry name" value="Probable bacterial effector-binding domain"/>
    <property type="match status" value="1"/>
</dbReference>
<protein>
    <recommendedName>
        <fullName evidence="4">Heme-binding protein 2-like</fullName>
    </recommendedName>
</protein>
<evidence type="ECO:0000313" key="2">
    <source>
        <dbReference type="EMBL" id="KAK9824881.1"/>
    </source>
</evidence>
<evidence type="ECO:0008006" key="4">
    <source>
        <dbReference type="Google" id="ProtNLM"/>
    </source>
</evidence>
<proteinExistence type="inferred from homology"/>
<sequence length="299" mass="33378">MMTFVYIGSHLYVIQLFFRNRIGLADISFQQLPFKEPCVAASQDIITSAAVESIMERSSKVLSLVLLLTLSSAQAFRIPFWSTPSTDNEWTQSGLQSPRFCNGLSCPKFKISEITSEYVVRQYANMTFAGIVVEDRLPEPAETKGFKALFGYISGKNDEGIKIPMTVPVLTSYLPKEDGPPPKPESPKNFTVSFYLQPKIAADPPKPLNPKIKFINAPDSKVYVTTFGGYAPTPKVLHIAKHFIEALKEDDVEVSPDSGMLFLAVYDAPFKFFGRHNELWYIPKDQDADVSGLMSMPRA</sequence>
<accession>A0AAW1QTW5</accession>
<organism evidence="2 3">
    <name type="scientific">Apatococcus lobatus</name>
    <dbReference type="NCBI Taxonomy" id="904363"/>
    <lineage>
        <taxon>Eukaryota</taxon>
        <taxon>Viridiplantae</taxon>
        <taxon>Chlorophyta</taxon>
        <taxon>core chlorophytes</taxon>
        <taxon>Trebouxiophyceae</taxon>
        <taxon>Chlorellales</taxon>
        <taxon>Chlorellaceae</taxon>
        <taxon>Apatococcus</taxon>
    </lineage>
</organism>
<dbReference type="Pfam" id="PF04832">
    <property type="entry name" value="SOUL"/>
    <property type="match status" value="1"/>
</dbReference>
<gene>
    <name evidence="2" type="ORF">WJX74_002840</name>
</gene>
<dbReference type="PANTHER" id="PTHR11220">
    <property type="entry name" value="HEME-BINDING PROTEIN-RELATED"/>
    <property type="match status" value="1"/>
</dbReference>
<dbReference type="AlphaFoldDB" id="A0AAW1QTW5"/>
<comment type="caution">
    <text evidence="2">The sequence shown here is derived from an EMBL/GenBank/DDBJ whole genome shotgun (WGS) entry which is preliminary data.</text>
</comment>
<keyword evidence="3" id="KW-1185">Reference proteome</keyword>
<dbReference type="EMBL" id="JALJOS010000027">
    <property type="protein sequence ID" value="KAK9824881.1"/>
    <property type="molecule type" value="Genomic_DNA"/>
</dbReference>
<dbReference type="Gene3D" id="3.20.80.10">
    <property type="entry name" value="Regulatory factor, effector binding domain"/>
    <property type="match status" value="1"/>
</dbReference>
<dbReference type="InterPro" id="IPR011256">
    <property type="entry name" value="Reg_factor_effector_dom_sf"/>
</dbReference>
<name>A0AAW1QTW5_9CHLO</name>
<comment type="similarity">
    <text evidence="1">Belongs to the HEBP family.</text>
</comment>